<proteinExistence type="inferred from homology"/>
<evidence type="ECO:0000313" key="9">
    <source>
        <dbReference type="EMBL" id="OQE32177.1"/>
    </source>
</evidence>
<evidence type="ECO:0000256" key="2">
    <source>
        <dbReference type="ARBA" id="ARBA00010741"/>
    </source>
</evidence>
<dbReference type="GO" id="GO:1990904">
    <property type="term" value="C:ribonucleoprotein complex"/>
    <property type="evidence" value="ECO:0007669"/>
    <property type="project" value="UniProtKB-KW"/>
</dbReference>
<evidence type="ECO:0000256" key="7">
    <source>
        <dbReference type="ARBA" id="ARBA00023274"/>
    </source>
</evidence>
<name>A0A1V6U0T5_9EURO</name>
<keyword evidence="6" id="KW-0804">Transcription</keyword>
<evidence type="ECO:0000256" key="3">
    <source>
        <dbReference type="ARBA" id="ARBA00022980"/>
    </source>
</evidence>
<dbReference type="STRING" id="303698.A0A1V6U0T5"/>
<comment type="subcellular location">
    <subcellularLocation>
        <location evidence="1">Mitochondrion</location>
    </subcellularLocation>
</comment>
<dbReference type="OrthoDB" id="5333655at2759"/>
<dbReference type="GO" id="GO:0000150">
    <property type="term" value="F:DNA strand exchange activity"/>
    <property type="evidence" value="ECO:0007669"/>
    <property type="project" value="InterPro"/>
</dbReference>
<evidence type="ECO:0000256" key="6">
    <source>
        <dbReference type="ARBA" id="ARBA00023163"/>
    </source>
</evidence>
<organism evidence="9 10">
    <name type="scientific">Penicillium steckii</name>
    <dbReference type="NCBI Taxonomy" id="303698"/>
    <lineage>
        <taxon>Eukaryota</taxon>
        <taxon>Fungi</taxon>
        <taxon>Dikarya</taxon>
        <taxon>Ascomycota</taxon>
        <taxon>Pezizomycotina</taxon>
        <taxon>Eurotiomycetes</taxon>
        <taxon>Eurotiomycetidae</taxon>
        <taxon>Eurotiales</taxon>
        <taxon>Aspergillaceae</taxon>
        <taxon>Penicillium</taxon>
    </lineage>
</organism>
<evidence type="ECO:0000256" key="4">
    <source>
        <dbReference type="ARBA" id="ARBA00023015"/>
    </source>
</evidence>
<evidence type="ECO:0000256" key="1">
    <source>
        <dbReference type="ARBA" id="ARBA00004173"/>
    </source>
</evidence>
<dbReference type="EMBL" id="MLKD01000001">
    <property type="protein sequence ID" value="OQE32177.1"/>
    <property type="molecule type" value="Genomic_DNA"/>
</dbReference>
<dbReference type="GO" id="GO:0005840">
    <property type="term" value="C:ribosome"/>
    <property type="evidence" value="ECO:0007669"/>
    <property type="project" value="UniProtKB-KW"/>
</dbReference>
<keyword evidence="3" id="KW-0689">Ribosomal protein</keyword>
<keyword evidence="10" id="KW-1185">Reference proteome</keyword>
<dbReference type="PANTHER" id="PTHR28184:SF1">
    <property type="entry name" value="LARGE RIBOSOMAL SUBUNIT PROTEIN ML67"/>
    <property type="match status" value="1"/>
</dbReference>
<accession>A0A1V6U0T5</accession>
<dbReference type="GO" id="GO:0005739">
    <property type="term" value="C:mitochondrion"/>
    <property type="evidence" value="ECO:0007669"/>
    <property type="project" value="UniProtKB-SubCell"/>
</dbReference>
<dbReference type="GO" id="GO:0003735">
    <property type="term" value="F:structural constituent of ribosome"/>
    <property type="evidence" value="ECO:0007669"/>
    <property type="project" value="TreeGrafter"/>
</dbReference>
<dbReference type="Pfam" id="PF12829">
    <property type="entry name" value="Mhr1"/>
    <property type="match status" value="1"/>
</dbReference>
<dbReference type="InterPro" id="IPR024629">
    <property type="entry name" value="Ribosomal_mL67"/>
</dbReference>
<dbReference type="GO" id="GO:0003697">
    <property type="term" value="F:single-stranded DNA binding"/>
    <property type="evidence" value="ECO:0007669"/>
    <property type="project" value="InterPro"/>
</dbReference>
<evidence type="ECO:0000256" key="5">
    <source>
        <dbReference type="ARBA" id="ARBA00023128"/>
    </source>
</evidence>
<sequence>MAPSSSAAKPIKKILDATKISALTSKLVRRPIDVKSQVPIQGRPREANSNAFKEASHRETVRLQKALNAVAHGKHIFVYHNVRTKQVVYSLTRYLEKTNLLRQMVYHGKKTVPAELRRDMWVPYYSVHFGDARLGLRAYQLLREFSMQRQFSPPAEMITVTKEYLDKKRPKDPLAAEEFDKMNKKRIGHPMEKKERARVLMNQKATSVADIAAVLAIQEKAIANGLLEQTSKRGYLTRKARQRRRAALERLARQQKWNAEHIAALEKRLGDLSGEDVEIGEVDGEYPADAKDVKILWRDVHDAYFAETWPADVQHGELELKRSAIIGSELRPEGEEVVTEHEFNERKETQ</sequence>
<keyword evidence="5" id="KW-0496">Mitochondrion</keyword>
<dbReference type="Proteomes" id="UP000191285">
    <property type="component" value="Unassembled WGS sequence"/>
</dbReference>
<evidence type="ECO:0000313" key="10">
    <source>
        <dbReference type="Proteomes" id="UP000191285"/>
    </source>
</evidence>
<reference evidence="10" key="1">
    <citation type="journal article" date="2017" name="Nat. Microbiol.">
        <title>Global analysis of biosynthetic gene clusters reveals vast potential of secondary metabolite production in Penicillium species.</title>
        <authorList>
            <person name="Nielsen J.C."/>
            <person name="Grijseels S."/>
            <person name="Prigent S."/>
            <person name="Ji B."/>
            <person name="Dainat J."/>
            <person name="Nielsen K.F."/>
            <person name="Frisvad J.C."/>
            <person name="Workman M."/>
            <person name="Nielsen J."/>
        </authorList>
    </citation>
    <scope>NUCLEOTIDE SEQUENCE [LARGE SCALE GENOMIC DNA]</scope>
    <source>
        <strain evidence="10">IBT 24891</strain>
    </source>
</reference>
<protein>
    <recommendedName>
        <fullName evidence="8">Large ribosomal subunit protein mL67</fullName>
    </recommendedName>
</protein>
<comment type="caution">
    <text evidence="9">The sequence shown here is derived from an EMBL/GenBank/DDBJ whole genome shotgun (WGS) entry which is preliminary data.</text>
</comment>
<keyword evidence="4" id="KW-0805">Transcription regulation</keyword>
<gene>
    <name evidence="9" type="ORF">PENSTE_c001G03470</name>
</gene>
<keyword evidence="7" id="KW-0687">Ribonucleoprotein</keyword>
<comment type="similarity">
    <text evidence="2">Belongs to the mitochondrion-specific ribosomal protein mL67 family.</text>
</comment>
<evidence type="ECO:0000256" key="8">
    <source>
        <dbReference type="ARBA" id="ARBA00035185"/>
    </source>
</evidence>
<dbReference type="PANTHER" id="PTHR28184">
    <property type="entry name" value="MITOCHONDRIAL HOMOLOGOUS RECOMBINATION PROTEIN 1"/>
    <property type="match status" value="1"/>
</dbReference>
<dbReference type="AlphaFoldDB" id="A0A1V6U0T5"/>